<protein>
    <submittedName>
        <fullName evidence="2">Uncharacterized protein</fullName>
    </submittedName>
</protein>
<evidence type="ECO:0000313" key="3">
    <source>
        <dbReference type="Proteomes" id="UP001230253"/>
    </source>
</evidence>
<organism evidence="2 3">
    <name type="scientific">Rhodopseudomonas julia</name>
    <dbReference type="NCBI Taxonomy" id="200617"/>
    <lineage>
        <taxon>Bacteria</taxon>
        <taxon>Pseudomonadati</taxon>
        <taxon>Pseudomonadota</taxon>
        <taxon>Alphaproteobacteria</taxon>
        <taxon>Hyphomicrobiales</taxon>
        <taxon>Nitrobacteraceae</taxon>
        <taxon>Rhodopseudomonas</taxon>
    </lineage>
</organism>
<sequence>MASGSHEAAHFFETEKVEGRGTPLRTDANKARTERIIPRLVQLGLEVYK</sequence>
<comment type="caution">
    <text evidence="2">The sequence shown here is derived from an EMBL/GenBank/DDBJ whole genome shotgun (WGS) entry which is preliminary data.</text>
</comment>
<feature type="compositionally biased region" description="Basic and acidic residues" evidence="1">
    <location>
        <begin position="7"/>
        <end position="19"/>
    </location>
</feature>
<feature type="region of interest" description="Disordered" evidence="1">
    <location>
        <begin position="1"/>
        <end position="30"/>
    </location>
</feature>
<name>A0ABU0C7I5_9BRAD</name>
<gene>
    <name evidence="2" type="ORF">J2R99_002342</name>
</gene>
<dbReference type="EMBL" id="JAUSUK010000002">
    <property type="protein sequence ID" value="MDQ0326473.1"/>
    <property type="molecule type" value="Genomic_DNA"/>
</dbReference>
<proteinExistence type="predicted"/>
<evidence type="ECO:0000313" key="2">
    <source>
        <dbReference type="EMBL" id="MDQ0326473.1"/>
    </source>
</evidence>
<keyword evidence="3" id="KW-1185">Reference proteome</keyword>
<evidence type="ECO:0000256" key="1">
    <source>
        <dbReference type="SAM" id="MobiDB-lite"/>
    </source>
</evidence>
<accession>A0ABU0C7I5</accession>
<dbReference type="Proteomes" id="UP001230253">
    <property type="component" value="Unassembled WGS sequence"/>
</dbReference>
<reference evidence="2 3" key="1">
    <citation type="submission" date="2023-07" db="EMBL/GenBank/DDBJ databases">
        <title>Genomic Encyclopedia of Type Strains, Phase IV (KMG-IV): sequencing the most valuable type-strain genomes for metagenomic binning, comparative biology and taxonomic classification.</title>
        <authorList>
            <person name="Goeker M."/>
        </authorList>
    </citation>
    <scope>NUCLEOTIDE SEQUENCE [LARGE SCALE GENOMIC DNA]</scope>
    <source>
        <strain evidence="2 3">DSM 11549</strain>
    </source>
</reference>